<accession>A0A6N7BWT1</accession>
<dbReference type="AlphaFoldDB" id="A0A6N7BWT1"/>
<dbReference type="RefSeq" id="WP_167514325.1">
    <property type="nucleotide sequence ID" value="NZ_VZIZ01000049.1"/>
</dbReference>
<evidence type="ECO:0000313" key="1">
    <source>
        <dbReference type="EMBL" id="KAF0567411.1"/>
    </source>
</evidence>
<protein>
    <submittedName>
        <fullName evidence="1">Uncharacterized protein</fullName>
    </submittedName>
</protein>
<gene>
    <name evidence="1" type="ORF">FQV37_2267</name>
</gene>
<evidence type="ECO:0000313" key="2">
    <source>
        <dbReference type="Proteomes" id="UP000471465"/>
    </source>
</evidence>
<comment type="caution">
    <text evidence="1">The sequence shown here is derived from an EMBL/GenBank/DDBJ whole genome shotgun (WGS) entry which is preliminary data.</text>
</comment>
<dbReference type="Proteomes" id="UP000471465">
    <property type="component" value="Unassembled WGS sequence"/>
</dbReference>
<organism evidence="1 2">
    <name type="scientific">Psychrobacter nivimaris</name>
    <dbReference type="NCBI Taxonomy" id="281738"/>
    <lineage>
        <taxon>Bacteria</taxon>
        <taxon>Pseudomonadati</taxon>
        <taxon>Pseudomonadota</taxon>
        <taxon>Gammaproteobacteria</taxon>
        <taxon>Moraxellales</taxon>
        <taxon>Moraxellaceae</taxon>
        <taxon>Psychrobacter</taxon>
    </lineage>
</organism>
<proteinExistence type="predicted"/>
<name>A0A6N7BWT1_9GAMM</name>
<dbReference type="EMBL" id="VZIZ01000049">
    <property type="protein sequence ID" value="KAF0567411.1"/>
    <property type="molecule type" value="Genomic_DNA"/>
</dbReference>
<sequence>MCDLSNAEIYNRWKFAKKQTAKDYWYDFMVKRAQCGRKGAQDTVDAMDAVGNK</sequence>
<reference evidence="1 2" key="1">
    <citation type="submission" date="2019-09" db="EMBL/GenBank/DDBJ databases">
        <title>Draft genome sequence of Psychrobacter nivimaris LAMA 639, in search for biotechnological relevant genes.</title>
        <authorList>
            <person name="Lima A.O.S."/>
            <person name="Staloch B.E.K."/>
            <person name="Freitas R.C."/>
            <person name="Niero H."/>
            <person name="Silva M.A.C."/>
        </authorList>
    </citation>
    <scope>NUCLEOTIDE SEQUENCE [LARGE SCALE GENOMIC DNA]</scope>
    <source>
        <strain evidence="1 2">LAMA 639</strain>
    </source>
</reference>
<keyword evidence="2" id="KW-1185">Reference proteome</keyword>